<dbReference type="InterPro" id="IPR036390">
    <property type="entry name" value="WH_DNA-bd_sf"/>
</dbReference>
<dbReference type="Gene3D" id="1.10.10.10">
    <property type="entry name" value="Winged helix-like DNA-binding domain superfamily/Winged helix DNA-binding domain"/>
    <property type="match status" value="3"/>
</dbReference>
<evidence type="ECO:0000256" key="3">
    <source>
        <dbReference type="ARBA" id="ARBA00022490"/>
    </source>
</evidence>
<dbReference type="Pfam" id="PF00009">
    <property type="entry name" value="GTP_EFTU"/>
    <property type="match status" value="1"/>
</dbReference>
<dbReference type="InterPro" id="IPR036388">
    <property type="entry name" value="WH-like_DNA-bd_sf"/>
</dbReference>
<keyword evidence="4" id="KW-0547">Nucleotide-binding</keyword>
<keyword evidence="6" id="KW-0342">GTP-binding</keyword>
<dbReference type="GO" id="GO:0001514">
    <property type="term" value="P:selenocysteine incorporation"/>
    <property type="evidence" value="ECO:0007669"/>
    <property type="project" value="InterPro"/>
</dbReference>
<dbReference type="PANTHER" id="PTHR43721:SF22">
    <property type="entry name" value="ELONGATION FACTOR TU, MITOCHONDRIAL"/>
    <property type="match status" value="1"/>
</dbReference>
<evidence type="ECO:0000256" key="2">
    <source>
        <dbReference type="ARBA" id="ARBA00015953"/>
    </source>
</evidence>
<dbReference type="GO" id="GO:0003723">
    <property type="term" value="F:RNA binding"/>
    <property type="evidence" value="ECO:0007669"/>
    <property type="project" value="InterPro"/>
</dbReference>
<dbReference type="GO" id="GO:0005525">
    <property type="term" value="F:GTP binding"/>
    <property type="evidence" value="ECO:0007669"/>
    <property type="project" value="UniProtKB-KW"/>
</dbReference>
<dbReference type="SUPFAM" id="SSF52540">
    <property type="entry name" value="P-loop containing nucleoside triphosphate hydrolases"/>
    <property type="match status" value="1"/>
</dbReference>
<evidence type="ECO:0000256" key="5">
    <source>
        <dbReference type="ARBA" id="ARBA00022917"/>
    </source>
</evidence>
<dbReference type="Pfam" id="PF09106">
    <property type="entry name" value="WHD_2nd_SelB"/>
    <property type="match status" value="1"/>
</dbReference>
<dbReference type="Gene3D" id="2.40.30.10">
    <property type="entry name" value="Translation factors"/>
    <property type="match status" value="2"/>
</dbReference>
<dbReference type="SUPFAM" id="SSF50447">
    <property type="entry name" value="Translation proteins"/>
    <property type="match status" value="1"/>
</dbReference>
<dbReference type="AlphaFoldDB" id="A0A975GEV1"/>
<dbReference type="Gene3D" id="3.40.50.300">
    <property type="entry name" value="P-loop containing nucleotide triphosphate hydrolases"/>
    <property type="match status" value="1"/>
</dbReference>
<evidence type="ECO:0000313" key="10">
    <source>
        <dbReference type="EMBL" id="QTA78525.1"/>
    </source>
</evidence>
<name>A0A975GEV1_9BACT</name>
<organism evidence="10 11">
    <name type="scientific">Desulfonema limicola</name>
    <dbReference type="NCBI Taxonomy" id="45656"/>
    <lineage>
        <taxon>Bacteria</taxon>
        <taxon>Pseudomonadati</taxon>
        <taxon>Thermodesulfobacteriota</taxon>
        <taxon>Desulfobacteria</taxon>
        <taxon>Desulfobacterales</taxon>
        <taxon>Desulfococcaceae</taxon>
        <taxon>Desulfonema</taxon>
    </lineage>
</organism>
<sequence>MDVPGHEKFVKNMVAGATGIDVVAMIIAADEGVMPQTREHMEICSLLGIKSGLVVLTKVDMVDEEWLELVTEDVKEFTKGSFLEGQPVVPVSGVTGQGIPEFMKTLEKLSISIPQRTSTGLFRLPVDRVFTMKGFGTVITGTLTSGRVSVGETIMIYPSLVRSKVRGLQVHNQSVESAEAGMRTAINFQGLEKTSVNRGDVLSNPDALKPSYMLDISIQYLKSNKKPVKNRTRVRFHAGTNEILANLILLEAEELLPGKTAVAQLRLESPVALVKDDRFVIRSYSPVRTIGGGYILNPIPKKHKRFRPEVIAGLKELTINESGQIIPYHIRESAYQGVSFFDLKIMTNMPEQKLRQALQSLLSAKTIVQADREKQIYIHQDSIEKLKNEITQCLSLYHKTNPLKTGISKEELRNQIFSKNMGYNPDSSIKLFNLMINHMSRENAIVQEEDMVRLANHKISLGADQADVKKQILETYTKSGLAPPYFKDLCQKLNLDNKTAKDVLMTLVDEGIIIKVKEDLYFNADYIYELKNRLVDFLKKNEQVTTPQFKEIAGVSRKFFIPLIEYFDSKNITIRIGDIRKLRSN</sequence>
<evidence type="ECO:0000256" key="1">
    <source>
        <dbReference type="ARBA" id="ARBA00004496"/>
    </source>
</evidence>
<dbReference type="Proteomes" id="UP000663720">
    <property type="component" value="Chromosome"/>
</dbReference>
<dbReference type="InterPro" id="IPR015190">
    <property type="entry name" value="Elong_fac_SelB-wing-hlx_typ-2"/>
</dbReference>
<dbReference type="GO" id="GO:0003924">
    <property type="term" value="F:GTPase activity"/>
    <property type="evidence" value="ECO:0007669"/>
    <property type="project" value="InterPro"/>
</dbReference>
<keyword evidence="11" id="KW-1185">Reference proteome</keyword>
<reference evidence="10" key="1">
    <citation type="journal article" date="2021" name="Microb. Physiol.">
        <title>Proteogenomic Insights into the Physiology of Marine, Sulfate-Reducing, Filamentous Desulfonema limicola and Desulfonema magnum.</title>
        <authorList>
            <person name="Schnaars V."/>
            <person name="Wohlbrand L."/>
            <person name="Scheve S."/>
            <person name="Hinrichs C."/>
            <person name="Reinhardt R."/>
            <person name="Rabus R."/>
        </authorList>
    </citation>
    <scope>NUCLEOTIDE SEQUENCE</scope>
    <source>
        <strain evidence="10">5ac10</strain>
    </source>
</reference>
<evidence type="ECO:0000256" key="8">
    <source>
        <dbReference type="ARBA" id="ARBA00031615"/>
    </source>
</evidence>
<dbReference type="SUPFAM" id="SSF46785">
    <property type="entry name" value="Winged helix' DNA-binding domain"/>
    <property type="match status" value="3"/>
</dbReference>
<dbReference type="Pfam" id="PF03144">
    <property type="entry name" value="GTP_EFTU_D2"/>
    <property type="match status" value="1"/>
</dbReference>
<accession>A0A975GEV1</accession>
<evidence type="ECO:0000259" key="9">
    <source>
        <dbReference type="PROSITE" id="PS51722"/>
    </source>
</evidence>
<keyword evidence="5" id="KW-0648">Protein biosynthesis</keyword>
<dbReference type="SUPFAM" id="SSF50465">
    <property type="entry name" value="EF-Tu/eEF-1alpha/eIF2-gamma C-terminal domain"/>
    <property type="match status" value="1"/>
</dbReference>
<dbReference type="InterPro" id="IPR000795">
    <property type="entry name" value="T_Tr_GTP-bd_dom"/>
</dbReference>
<dbReference type="CDD" id="cd03696">
    <property type="entry name" value="SelB_II"/>
    <property type="match status" value="1"/>
</dbReference>
<comment type="subcellular location">
    <subcellularLocation>
        <location evidence="1">Cytoplasm</location>
    </subcellularLocation>
</comment>
<dbReference type="PROSITE" id="PS51722">
    <property type="entry name" value="G_TR_2"/>
    <property type="match status" value="1"/>
</dbReference>
<dbReference type="InterPro" id="IPR009000">
    <property type="entry name" value="Transl_B-barrel_sf"/>
</dbReference>
<dbReference type="GO" id="GO:0005737">
    <property type="term" value="C:cytoplasm"/>
    <property type="evidence" value="ECO:0007669"/>
    <property type="project" value="UniProtKB-SubCell"/>
</dbReference>
<keyword evidence="3" id="KW-0963">Cytoplasm</keyword>
<dbReference type="CDD" id="cd15491">
    <property type="entry name" value="selB_III"/>
    <property type="match status" value="1"/>
</dbReference>
<protein>
    <recommendedName>
        <fullName evidence="2">Selenocysteine-specific elongation factor</fullName>
    </recommendedName>
    <alternativeName>
        <fullName evidence="8">SelB translation factor</fullName>
    </alternativeName>
</protein>
<dbReference type="InterPro" id="IPR027417">
    <property type="entry name" value="P-loop_NTPase"/>
</dbReference>
<dbReference type="InterPro" id="IPR057335">
    <property type="entry name" value="Beta-barrel_SelB"/>
</dbReference>
<dbReference type="Pfam" id="PF25461">
    <property type="entry name" value="Beta-barrel_SelB"/>
    <property type="match status" value="1"/>
</dbReference>
<dbReference type="InterPro" id="IPR009001">
    <property type="entry name" value="Transl_elong_EF1A/Init_IF2_C"/>
</dbReference>
<gene>
    <name evidence="10" type="primary">selB1</name>
    <name evidence="10" type="ORF">dnl_07490</name>
</gene>
<dbReference type="GO" id="GO:0003746">
    <property type="term" value="F:translation elongation factor activity"/>
    <property type="evidence" value="ECO:0007669"/>
    <property type="project" value="UniProtKB-KW"/>
</dbReference>
<dbReference type="NCBIfam" id="TIGR00475">
    <property type="entry name" value="selB"/>
    <property type="match status" value="1"/>
</dbReference>
<dbReference type="PANTHER" id="PTHR43721">
    <property type="entry name" value="ELONGATION FACTOR TU-RELATED"/>
    <property type="match status" value="1"/>
</dbReference>
<evidence type="ECO:0000256" key="4">
    <source>
        <dbReference type="ARBA" id="ARBA00022741"/>
    </source>
</evidence>
<dbReference type="EMBL" id="CP061799">
    <property type="protein sequence ID" value="QTA78525.1"/>
    <property type="molecule type" value="Genomic_DNA"/>
</dbReference>
<dbReference type="InterPro" id="IPR004161">
    <property type="entry name" value="EFTu-like_2"/>
</dbReference>
<feature type="domain" description="Tr-type G" evidence="9">
    <location>
        <begin position="1"/>
        <end position="115"/>
    </location>
</feature>
<dbReference type="InterPro" id="IPR015191">
    <property type="entry name" value="SelB_WHD4"/>
</dbReference>
<evidence type="ECO:0000313" key="11">
    <source>
        <dbReference type="Proteomes" id="UP000663720"/>
    </source>
</evidence>
<evidence type="ECO:0000256" key="6">
    <source>
        <dbReference type="ARBA" id="ARBA00023134"/>
    </source>
</evidence>
<comment type="function">
    <text evidence="7">Translation factor necessary for the incorporation of selenocysteine into proteins. It probably replaces EF-Tu for the insertion of selenocysteine directed by the UGA codon. SelB binds GTP and GDP.</text>
</comment>
<keyword evidence="10" id="KW-0251">Elongation factor</keyword>
<dbReference type="Pfam" id="PF09107">
    <property type="entry name" value="WHD_3rd_SelB"/>
    <property type="match status" value="1"/>
</dbReference>
<evidence type="ECO:0000256" key="7">
    <source>
        <dbReference type="ARBA" id="ARBA00025526"/>
    </source>
</evidence>
<dbReference type="InterPro" id="IPR050055">
    <property type="entry name" value="EF-Tu_GTPase"/>
</dbReference>
<dbReference type="KEGG" id="dli:dnl_07490"/>
<proteinExistence type="predicted"/>
<dbReference type="InterPro" id="IPR004535">
    <property type="entry name" value="Transl_elong_SelB"/>
</dbReference>